<proteinExistence type="predicted"/>
<name>X1CDM0_9ZZZZ</name>
<feature type="non-terminal residue" evidence="1">
    <location>
        <position position="54"/>
    </location>
</feature>
<sequence length="54" mass="6539">MRLQERLKRIQEFEDDLDAKKEKSISTRAKQVDDIKRNIHIKLIEKLSDVLFKK</sequence>
<accession>X1CDM0</accession>
<dbReference type="EMBL" id="BART01038472">
    <property type="protein sequence ID" value="GAH05717.1"/>
    <property type="molecule type" value="Genomic_DNA"/>
</dbReference>
<organism evidence="1">
    <name type="scientific">marine sediment metagenome</name>
    <dbReference type="NCBI Taxonomy" id="412755"/>
    <lineage>
        <taxon>unclassified sequences</taxon>
        <taxon>metagenomes</taxon>
        <taxon>ecological metagenomes</taxon>
    </lineage>
</organism>
<reference evidence="1" key="1">
    <citation type="journal article" date="2014" name="Front. Microbiol.">
        <title>High frequency of phylogenetically diverse reductive dehalogenase-homologous genes in deep subseafloor sedimentary metagenomes.</title>
        <authorList>
            <person name="Kawai M."/>
            <person name="Futagami T."/>
            <person name="Toyoda A."/>
            <person name="Takaki Y."/>
            <person name="Nishi S."/>
            <person name="Hori S."/>
            <person name="Arai W."/>
            <person name="Tsubouchi T."/>
            <person name="Morono Y."/>
            <person name="Uchiyama I."/>
            <person name="Ito T."/>
            <person name="Fujiyama A."/>
            <person name="Inagaki F."/>
            <person name="Takami H."/>
        </authorList>
    </citation>
    <scope>NUCLEOTIDE SEQUENCE</scope>
    <source>
        <strain evidence="1">Expedition CK06-06</strain>
    </source>
</reference>
<gene>
    <name evidence="1" type="ORF">S01H4_63784</name>
</gene>
<protein>
    <submittedName>
        <fullName evidence="1">Uncharacterized protein</fullName>
    </submittedName>
</protein>
<dbReference type="AlphaFoldDB" id="X1CDM0"/>
<comment type="caution">
    <text evidence="1">The sequence shown here is derived from an EMBL/GenBank/DDBJ whole genome shotgun (WGS) entry which is preliminary data.</text>
</comment>
<evidence type="ECO:0000313" key="1">
    <source>
        <dbReference type="EMBL" id="GAH05717.1"/>
    </source>
</evidence>